<keyword evidence="5 6" id="KW-0472">Membrane</keyword>
<dbReference type="InterPro" id="IPR001727">
    <property type="entry name" value="GDT1-like"/>
</dbReference>
<dbReference type="PANTHER" id="PTHR12608">
    <property type="entry name" value="TRANSMEMBRANE PROTEIN HTP-1 RELATED"/>
    <property type="match status" value="1"/>
</dbReference>
<comment type="similarity">
    <text evidence="2 6">Belongs to the GDT1 family.</text>
</comment>
<feature type="transmembrane region" description="Helical" evidence="6">
    <location>
        <begin position="66"/>
        <end position="84"/>
    </location>
</feature>
<dbReference type="RefSeq" id="WP_237090419.1">
    <property type="nucleotide sequence ID" value="NZ_CP116766.1"/>
</dbReference>
<accession>A0ABY7RK37</accession>
<comment type="caution">
    <text evidence="6">Lacks conserved residue(s) required for the propagation of feature annotation.</text>
</comment>
<sequence length="189" mass="20396">MEAFFSSIFGVTVAEIGDKTQLLALFLAARYAQKNAVVMGVLVSTLLNHLLSAALGMWLTQVVSPAMLKWLVGGSFIVVGLWLLLPDKDGDPDNKWLKYGAFTATLVLFFLAEIGDKTQIATVLLAAKYQELTMVVAGSVIGVLLANVPMVYLGEMLMKKIPAAKVRLAACILFCLLGLLTLFGQSPSW</sequence>
<evidence type="ECO:0000313" key="7">
    <source>
        <dbReference type="EMBL" id="WCL71455.1"/>
    </source>
</evidence>
<gene>
    <name evidence="7" type="ORF">PJU73_09035</name>
</gene>
<dbReference type="EMBL" id="CP116766">
    <property type="protein sequence ID" value="WCL71455.1"/>
    <property type="molecule type" value="Genomic_DNA"/>
</dbReference>
<reference evidence="7 8" key="1">
    <citation type="submission" date="2023-01" db="EMBL/GenBank/DDBJ databases">
        <authorList>
            <person name="Yang C."/>
        </authorList>
    </citation>
    <scope>NUCLEOTIDE SEQUENCE [LARGE SCALE GENOMIC DNA]</scope>
    <source>
        <strain evidence="7 8">ZJ106</strain>
    </source>
</reference>
<evidence type="ECO:0000256" key="6">
    <source>
        <dbReference type="RuleBase" id="RU365102"/>
    </source>
</evidence>
<comment type="subcellular location">
    <subcellularLocation>
        <location evidence="1 6">Membrane</location>
        <topology evidence="1 6">Multi-pass membrane protein</topology>
    </subcellularLocation>
</comment>
<name>A0ABY7RK37_9NEIS</name>
<organism evidence="7 8">
    <name type="scientific">Neisseria lisongii</name>
    <dbReference type="NCBI Taxonomy" id="2912188"/>
    <lineage>
        <taxon>Bacteria</taxon>
        <taxon>Pseudomonadati</taxon>
        <taxon>Pseudomonadota</taxon>
        <taxon>Betaproteobacteria</taxon>
        <taxon>Neisseriales</taxon>
        <taxon>Neisseriaceae</taxon>
        <taxon>Neisseria</taxon>
    </lineage>
</organism>
<dbReference type="PANTHER" id="PTHR12608:SF1">
    <property type="entry name" value="TRANSMEMBRANE PROTEIN 165"/>
    <property type="match status" value="1"/>
</dbReference>
<feature type="transmembrane region" description="Helical" evidence="6">
    <location>
        <begin position="166"/>
        <end position="184"/>
    </location>
</feature>
<keyword evidence="8" id="KW-1185">Reference proteome</keyword>
<keyword evidence="4 6" id="KW-1133">Transmembrane helix</keyword>
<evidence type="ECO:0000256" key="4">
    <source>
        <dbReference type="ARBA" id="ARBA00022989"/>
    </source>
</evidence>
<dbReference type="Proteomes" id="UP001221268">
    <property type="component" value="Chromosome"/>
</dbReference>
<feature type="transmembrane region" description="Helical" evidence="6">
    <location>
        <begin position="36"/>
        <end position="60"/>
    </location>
</feature>
<dbReference type="Pfam" id="PF01169">
    <property type="entry name" value="GDT1"/>
    <property type="match status" value="2"/>
</dbReference>
<protein>
    <recommendedName>
        <fullName evidence="6">GDT1 family protein</fullName>
    </recommendedName>
</protein>
<feature type="transmembrane region" description="Helical" evidence="6">
    <location>
        <begin position="132"/>
        <end position="154"/>
    </location>
</feature>
<proteinExistence type="inferred from homology"/>
<evidence type="ECO:0000256" key="3">
    <source>
        <dbReference type="ARBA" id="ARBA00022692"/>
    </source>
</evidence>
<evidence type="ECO:0000256" key="2">
    <source>
        <dbReference type="ARBA" id="ARBA00009190"/>
    </source>
</evidence>
<evidence type="ECO:0000313" key="8">
    <source>
        <dbReference type="Proteomes" id="UP001221268"/>
    </source>
</evidence>
<evidence type="ECO:0000256" key="5">
    <source>
        <dbReference type="ARBA" id="ARBA00023136"/>
    </source>
</evidence>
<evidence type="ECO:0000256" key="1">
    <source>
        <dbReference type="ARBA" id="ARBA00004141"/>
    </source>
</evidence>
<keyword evidence="3 6" id="KW-0812">Transmembrane</keyword>